<evidence type="ECO:0000313" key="3">
    <source>
        <dbReference type="EMBL" id="MBR0680901.1"/>
    </source>
</evidence>
<keyword evidence="4" id="KW-1185">Reference proteome</keyword>
<dbReference type="InterPro" id="IPR005064">
    <property type="entry name" value="BUG"/>
</dbReference>
<protein>
    <submittedName>
        <fullName evidence="3">Tripartite tricarboxylate transporter substrate binding protein</fullName>
    </submittedName>
</protein>
<keyword evidence="2" id="KW-0732">Signal</keyword>
<comment type="similarity">
    <text evidence="1">Belongs to the UPF0065 (bug) family.</text>
</comment>
<dbReference type="PANTHER" id="PTHR42928:SF5">
    <property type="entry name" value="BLR1237 PROTEIN"/>
    <property type="match status" value="1"/>
</dbReference>
<dbReference type="CDD" id="cd07012">
    <property type="entry name" value="PBP2_Bug_TTT"/>
    <property type="match status" value="1"/>
</dbReference>
<comment type="caution">
    <text evidence="3">The sequence shown here is derived from an EMBL/GenBank/DDBJ whole genome shotgun (WGS) entry which is preliminary data.</text>
</comment>
<dbReference type="RefSeq" id="WP_211846431.1">
    <property type="nucleotide sequence ID" value="NZ_JAAEDL010000008.1"/>
</dbReference>
<dbReference type="AlphaFoldDB" id="A0A9X9XB15"/>
<proteinExistence type="inferred from homology"/>
<feature type="chain" id="PRO_5040759086" evidence="2">
    <location>
        <begin position="23"/>
        <end position="329"/>
    </location>
</feature>
<dbReference type="PROSITE" id="PS51318">
    <property type="entry name" value="TAT"/>
    <property type="match status" value="1"/>
</dbReference>
<dbReference type="EMBL" id="JAAEDL010000008">
    <property type="protein sequence ID" value="MBR0680901.1"/>
    <property type="molecule type" value="Genomic_DNA"/>
</dbReference>
<evidence type="ECO:0000256" key="1">
    <source>
        <dbReference type="ARBA" id="ARBA00006987"/>
    </source>
</evidence>
<sequence length="329" mass="35023">MTISRRSLGLATLAGAATPVLAHAQSTAPWPQARPIRFVVPFAPGGTTDIIARILTGEMSRRLGQTILVDNRPGAGATLGTGQVAQAAADGYTLVLSVISAMVVGKVLYGDRVTWDPDRDFAHIATVMSTPYLILVRPDFPARTLDELVAVAKRDPNALSYGSSGIGSMPHLVMMRFQAAAGITMTHVPYRGAAQIATDIAGGVLPMMVDSLTGASANIRSGALRPLAHTWPERIPAFPDIPTFRELGFPDLVVDGWSGIAAPARTPRPILERLAAVTRESLEAPNVVRRYAETATAPGRLYLDDAQRYVREELAAWTPIIRASGASVD</sequence>
<accession>A0A9X9XB15</accession>
<evidence type="ECO:0000313" key="4">
    <source>
        <dbReference type="Proteomes" id="UP001138709"/>
    </source>
</evidence>
<dbReference type="Gene3D" id="3.40.190.150">
    <property type="entry name" value="Bordetella uptake gene, domain 1"/>
    <property type="match status" value="1"/>
</dbReference>
<dbReference type="InterPro" id="IPR042100">
    <property type="entry name" value="Bug_dom1"/>
</dbReference>
<feature type="signal peptide" evidence="2">
    <location>
        <begin position="1"/>
        <end position="22"/>
    </location>
</feature>
<dbReference type="InterPro" id="IPR006311">
    <property type="entry name" value="TAT_signal"/>
</dbReference>
<reference evidence="3" key="1">
    <citation type="submission" date="2020-01" db="EMBL/GenBank/DDBJ databases">
        <authorList>
            <person name="Rat A."/>
        </authorList>
    </citation>
    <scope>NUCLEOTIDE SEQUENCE</scope>
    <source>
        <strain evidence="3">LMG 31228</strain>
    </source>
</reference>
<dbReference type="Proteomes" id="UP001138709">
    <property type="component" value="Unassembled WGS sequence"/>
</dbReference>
<name>A0A9X9XB15_9PROT</name>
<organism evidence="3 4">
    <name type="scientific">Neoroseomonas eburnea</name>
    <dbReference type="NCBI Taxonomy" id="1346889"/>
    <lineage>
        <taxon>Bacteria</taxon>
        <taxon>Pseudomonadati</taxon>
        <taxon>Pseudomonadota</taxon>
        <taxon>Alphaproteobacteria</taxon>
        <taxon>Acetobacterales</taxon>
        <taxon>Acetobacteraceae</taxon>
        <taxon>Neoroseomonas</taxon>
    </lineage>
</organism>
<dbReference type="PIRSF" id="PIRSF017082">
    <property type="entry name" value="YflP"/>
    <property type="match status" value="1"/>
</dbReference>
<gene>
    <name evidence="3" type="ORF">GXW74_10410</name>
</gene>
<dbReference type="SUPFAM" id="SSF53850">
    <property type="entry name" value="Periplasmic binding protein-like II"/>
    <property type="match status" value="1"/>
</dbReference>
<dbReference type="Pfam" id="PF03401">
    <property type="entry name" value="TctC"/>
    <property type="match status" value="1"/>
</dbReference>
<dbReference type="Gene3D" id="3.40.190.10">
    <property type="entry name" value="Periplasmic binding protein-like II"/>
    <property type="match status" value="1"/>
</dbReference>
<dbReference type="PANTHER" id="PTHR42928">
    <property type="entry name" value="TRICARBOXYLATE-BINDING PROTEIN"/>
    <property type="match status" value="1"/>
</dbReference>
<evidence type="ECO:0000256" key="2">
    <source>
        <dbReference type="SAM" id="SignalP"/>
    </source>
</evidence>
<reference evidence="3" key="2">
    <citation type="journal article" date="2021" name="Syst. Appl. Microbiol.">
        <title>Roseomonas hellenica sp. nov., isolated from roots of wild-growing Alkanna tinctoria.</title>
        <authorList>
            <person name="Rat A."/>
            <person name="Naranjo H.D."/>
            <person name="Lebbe L."/>
            <person name="Cnockaert M."/>
            <person name="Krigas N."/>
            <person name="Grigoriadou K."/>
            <person name="Maloupa E."/>
            <person name="Willems A."/>
        </authorList>
    </citation>
    <scope>NUCLEOTIDE SEQUENCE</scope>
    <source>
        <strain evidence="3">LMG 31228</strain>
    </source>
</reference>